<dbReference type="EMBL" id="LT559118">
    <property type="protein sequence ID" value="SBO91123.1"/>
    <property type="molecule type" value="Genomic_DNA"/>
</dbReference>
<proteinExistence type="inferred from homology"/>
<reference evidence="13" key="1">
    <citation type="submission" date="2016-04" db="EMBL/GenBank/DDBJ databases">
        <authorList>
            <person name="Evans L.H."/>
            <person name="Alamgir A."/>
            <person name="Owens N."/>
            <person name="Weber N.D."/>
            <person name="Virtaneva K."/>
            <person name="Barbian K."/>
            <person name="Babar A."/>
            <person name="Rosenke K."/>
        </authorList>
    </citation>
    <scope>NUCLEOTIDE SEQUENCE</scope>
    <source>
        <strain evidence="13">Nono1</strain>
    </source>
</reference>
<evidence type="ECO:0000313" key="13">
    <source>
        <dbReference type="EMBL" id="SBO91123.1"/>
    </source>
</evidence>
<dbReference type="InterPro" id="IPR001001">
    <property type="entry name" value="DNA_polIII_beta"/>
</dbReference>
<dbReference type="GO" id="GO:0003677">
    <property type="term" value="F:DNA binding"/>
    <property type="evidence" value="ECO:0007669"/>
    <property type="project" value="UniProtKB-UniRule"/>
</dbReference>
<organism evidence="13">
    <name type="scientific">Nonomuraea gerenzanensis</name>
    <dbReference type="NCBI Taxonomy" id="93944"/>
    <lineage>
        <taxon>Bacteria</taxon>
        <taxon>Bacillati</taxon>
        <taxon>Actinomycetota</taxon>
        <taxon>Actinomycetes</taxon>
        <taxon>Streptosporangiales</taxon>
        <taxon>Streptosporangiaceae</taxon>
        <taxon>Nonomuraea</taxon>
    </lineage>
</organism>
<keyword evidence="3 9" id="KW-0963">Cytoplasm</keyword>
<evidence type="ECO:0000256" key="2">
    <source>
        <dbReference type="ARBA" id="ARBA00010752"/>
    </source>
</evidence>
<sequence>MTVMFRIERDVLAEAVAWTARSLPARPSVPVLAGMRLEVTEQQQLKLSGFDYEVSAEVTLELHTGEAGVVLVSGKLLAEITRALPAQPVDFVVEGAKAVVTCGSARFTLLTMPVEDYPTLPAMPPAAGRVGSDVFASAVSQVAVAAGRDDTLPMLTGVRMEIEGDTVTLAATDRYRLAVRELKWQPGQPDFAAIAMIPGKTLADTAKALGATGAEVEIALSSAGGTGEGMIGFSSAGRRTTTRLLDPEFPKYRSLLPTEFSARADLSTGPFVEAVKRVALVAERNTPVRLAFKSGEVVLEAGSGDEAQAVEALPVDYEGEEMNIAFNHQFLLEGLGAIDSDVARLQMTTSTKPAILTGGKPVEDGAVTDYRYLIMPIRLSG</sequence>
<dbReference type="GO" id="GO:0008408">
    <property type="term" value="F:3'-5' exonuclease activity"/>
    <property type="evidence" value="ECO:0007669"/>
    <property type="project" value="InterPro"/>
</dbReference>
<keyword evidence="5 9" id="KW-0548">Nucleotidyltransferase</keyword>
<dbReference type="CDD" id="cd00140">
    <property type="entry name" value="beta_clamp"/>
    <property type="match status" value="1"/>
</dbReference>
<dbReference type="Pfam" id="PF02768">
    <property type="entry name" value="DNA_pol3_beta_3"/>
    <property type="match status" value="1"/>
</dbReference>
<evidence type="ECO:0000256" key="8">
    <source>
        <dbReference type="ARBA" id="ARBA00023125"/>
    </source>
</evidence>
<dbReference type="InterPro" id="IPR022635">
    <property type="entry name" value="DNA_polIII_beta_C"/>
</dbReference>
<evidence type="ECO:0000256" key="9">
    <source>
        <dbReference type="PIRNR" id="PIRNR000804"/>
    </source>
</evidence>
<keyword evidence="4 9" id="KW-0808">Transferase</keyword>
<dbReference type="SMART" id="SM00480">
    <property type="entry name" value="POL3Bc"/>
    <property type="match status" value="1"/>
</dbReference>
<evidence type="ECO:0000256" key="1">
    <source>
        <dbReference type="ARBA" id="ARBA00004496"/>
    </source>
</evidence>
<dbReference type="PIRSF" id="PIRSF000804">
    <property type="entry name" value="DNA_pol_III_b"/>
    <property type="match status" value="1"/>
</dbReference>
<comment type="similarity">
    <text evidence="2 9">Belongs to the beta sliding clamp family.</text>
</comment>
<name>A0A1M4DX16_9ACTN</name>
<accession>A0A1M4DX16</accession>
<keyword evidence="7 9" id="KW-0239">DNA-directed DNA polymerase</keyword>
<feature type="domain" description="DNA polymerase III beta sliding clamp C-terminal" evidence="12">
    <location>
        <begin position="253"/>
        <end position="377"/>
    </location>
</feature>
<comment type="subcellular location">
    <subcellularLocation>
        <location evidence="1 9">Cytoplasm</location>
    </subcellularLocation>
</comment>
<keyword evidence="6 9" id="KW-0235">DNA replication</keyword>
<evidence type="ECO:0000256" key="3">
    <source>
        <dbReference type="ARBA" id="ARBA00022490"/>
    </source>
</evidence>
<dbReference type="PANTHER" id="PTHR30478:SF0">
    <property type="entry name" value="BETA SLIDING CLAMP"/>
    <property type="match status" value="1"/>
</dbReference>
<dbReference type="PANTHER" id="PTHR30478">
    <property type="entry name" value="DNA POLYMERASE III SUBUNIT BETA"/>
    <property type="match status" value="1"/>
</dbReference>
<dbReference type="Pfam" id="PF00712">
    <property type="entry name" value="DNA_pol3_beta"/>
    <property type="match status" value="1"/>
</dbReference>
<evidence type="ECO:0000256" key="7">
    <source>
        <dbReference type="ARBA" id="ARBA00022932"/>
    </source>
</evidence>
<feature type="domain" description="DNA polymerase III beta sliding clamp central" evidence="11">
    <location>
        <begin position="131"/>
        <end position="251"/>
    </location>
</feature>
<gene>
    <name evidence="13" type="ORF">BN4615_P637</name>
</gene>
<comment type="function">
    <text evidence="9">Confers DNA tethering and processivity to DNA polymerases and other proteins. Acts as a clamp, forming a ring around DNA (a reaction catalyzed by the clamp-loading complex) which diffuses in an ATP-independent manner freely and bidirectionally along dsDNA. Initially characterized for its ability to contact the catalytic subunit of DNA polymerase III (Pol III), a complex, multichain enzyme responsible for most of the replicative synthesis in bacteria; Pol III exhibits 3'-5' exonuclease proofreading activity. The beta chain is required for initiation of replication as well as for processivity of DNA replication.</text>
</comment>
<dbReference type="SUPFAM" id="SSF55979">
    <property type="entry name" value="DNA clamp"/>
    <property type="match status" value="3"/>
</dbReference>
<dbReference type="InterPro" id="IPR022634">
    <property type="entry name" value="DNA_polIII_beta_N"/>
</dbReference>
<evidence type="ECO:0000259" key="10">
    <source>
        <dbReference type="Pfam" id="PF00712"/>
    </source>
</evidence>
<evidence type="ECO:0000256" key="6">
    <source>
        <dbReference type="ARBA" id="ARBA00022705"/>
    </source>
</evidence>
<dbReference type="GO" id="GO:0006271">
    <property type="term" value="P:DNA strand elongation involved in DNA replication"/>
    <property type="evidence" value="ECO:0007669"/>
    <property type="project" value="TreeGrafter"/>
</dbReference>
<evidence type="ECO:0000256" key="5">
    <source>
        <dbReference type="ARBA" id="ARBA00022695"/>
    </source>
</evidence>
<dbReference type="NCBIfam" id="TIGR00663">
    <property type="entry name" value="dnan"/>
    <property type="match status" value="1"/>
</dbReference>
<evidence type="ECO:0000256" key="4">
    <source>
        <dbReference type="ARBA" id="ARBA00022679"/>
    </source>
</evidence>
<protein>
    <recommendedName>
        <fullName evidence="9">Beta sliding clamp</fullName>
    </recommendedName>
</protein>
<dbReference type="InterPro" id="IPR046938">
    <property type="entry name" value="DNA_clamp_sf"/>
</dbReference>
<dbReference type="InterPro" id="IPR022637">
    <property type="entry name" value="DNA_polIII_beta_cen"/>
</dbReference>
<dbReference type="GO" id="GO:0009360">
    <property type="term" value="C:DNA polymerase III complex"/>
    <property type="evidence" value="ECO:0007669"/>
    <property type="project" value="InterPro"/>
</dbReference>
<dbReference type="Pfam" id="PF02767">
    <property type="entry name" value="DNA_pol3_beta_2"/>
    <property type="match status" value="1"/>
</dbReference>
<dbReference type="FunFam" id="3.10.150.10:FF:000005">
    <property type="entry name" value="Beta sliding clamp"/>
    <property type="match status" value="1"/>
</dbReference>
<feature type="domain" description="DNA polymerase III beta sliding clamp N-terminal" evidence="10">
    <location>
        <begin position="4"/>
        <end position="121"/>
    </location>
</feature>
<dbReference type="GO" id="GO:0005737">
    <property type="term" value="C:cytoplasm"/>
    <property type="evidence" value="ECO:0007669"/>
    <property type="project" value="UniProtKB-SubCell"/>
</dbReference>
<comment type="subunit">
    <text evidence="9">Forms a ring-shaped head-to-tail homodimer around DNA.</text>
</comment>
<evidence type="ECO:0000259" key="11">
    <source>
        <dbReference type="Pfam" id="PF02767"/>
    </source>
</evidence>
<keyword evidence="8" id="KW-0238">DNA-binding</keyword>
<dbReference type="GO" id="GO:0003887">
    <property type="term" value="F:DNA-directed DNA polymerase activity"/>
    <property type="evidence" value="ECO:0007669"/>
    <property type="project" value="UniProtKB-UniRule"/>
</dbReference>
<dbReference type="Gene3D" id="3.10.150.10">
    <property type="entry name" value="DNA Polymerase III, subunit A, domain 2"/>
    <property type="match status" value="3"/>
</dbReference>
<dbReference type="AlphaFoldDB" id="A0A1M4DX16"/>
<evidence type="ECO:0000259" key="12">
    <source>
        <dbReference type="Pfam" id="PF02768"/>
    </source>
</evidence>